<dbReference type="EMBL" id="JBJIAA010000016">
    <property type="protein sequence ID" value="MFL0252290.1"/>
    <property type="molecule type" value="Genomic_DNA"/>
</dbReference>
<feature type="domain" description="Lactate racemase C-terminal" evidence="2">
    <location>
        <begin position="281"/>
        <end position="420"/>
    </location>
</feature>
<evidence type="ECO:0000313" key="4">
    <source>
        <dbReference type="Proteomes" id="UP001623592"/>
    </source>
</evidence>
<keyword evidence="4" id="KW-1185">Reference proteome</keyword>
<accession>A0ABW8TLA0</accession>
<evidence type="ECO:0000259" key="2">
    <source>
        <dbReference type="Pfam" id="PF21113"/>
    </source>
</evidence>
<evidence type="ECO:0000313" key="3">
    <source>
        <dbReference type="EMBL" id="MFL0252290.1"/>
    </source>
</evidence>
<dbReference type="InterPro" id="IPR043166">
    <property type="entry name" value="LarA-like_C"/>
</dbReference>
<dbReference type="Gene3D" id="3.90.226.30">
    <property type="match status" value="1"/>
</dbReference>
<dbReference type="InterPro" id="IPR048068">
    <property type="entry name" value="LarA-like"/>
</dbReference>
<proteinExistence type="predicted"/>
<dbReference type="InterPro" id="IPR047926">
    <property type="entry name" value="Ni_dep_LarA"/>
</dbReference>
<reference evidence="3 4" key="1">
    <citation type="submission" date="2024-11" db="EMBL/GenBank/DDBJ databases">
        <authorList>
            <person name="Heng Y.C."/>
            <person name="Lim A.C.H."/>
            <person name="Lee J.K.Y."/>
            <person name="Kittelmann S."/>
        </authorList>
    </citation>
    <scope>NUCLEOTIDE SEQUENCE [LARGE SCALE GENOMIC DNA]</scope>
    <source>
        <strain evidence="3 4">WILCCON 0114</strain>
    </source>
</reference>
<comment type="caution">
    <text evidence="3">The sequence shown here is derived from an EMBL/GenBank/DDBJ whole genome shotgun (WGS) entry which is preliminary data.</text>
</comment>
<dbReference type="NCBIfam" id="NF033504">
    <property type="entry name" value="Ni_dep_LarA"/>
    <property type="match status" value="1"/>
</dbReference>
<dbReference type="PANTHER" id="PTHR33171:SF17">
    <property type="entry name" value="LARA-LIKE N-TERMINAL DOMAIN-CONTAINING PROTEIN"/>
    <property type="match status" value="1"/>
</dbReference>
<dbReference type="RefSeq" id="WP_406788947.1">
    <property type="nucleotide sequence ID" value="NZ_JBJIAA010000016.1"/>
</dbReference>
<name>A0ABW8TLA0_9CLOT</name>
<dbReference type="PANTHER" id="PTHR33171">
    <property type="entry name" value="LAR_N DOMAIN-CONTAINING PROTEIN"/>
    <property type="match status" value="1"/>
</dbReference>
<dbReference type="InterPro" id="IPR018657">
    <property type="entry name" value="LarA-like_N"/>
</dbReference>
<evidence type="ECO:0000259" key="1">
    <source>
        <dbReference type="Pfam" id="PF09861"/>
    </source>
</evidence>
<dbReference type="InterPro" id="IPR048520">
    <property type="entry name" value="LarA_C"/>
</dbReference>
<dbReference type="Proteomes" id="UP001623592">
    <property type="component" value="Unassembled WGS sequence"/>
</dbReference>
<dbReference type="Pfam" id="PF21113">
    <property type="entry name" value="LarA_C"/>
    <property type="match status" value="1"/>
</dbReference>
<gene>
    <name evidence="3" type="primary">larA</name>
    <name evidence="3" type="ORF">ACJDT4_17895</name>
</gene>
<feature type="domain" description="LarA-like N-terminal" evidence="1">
    <location>
        <begin position="7"/>
        <end position="203"/>
    </location>
</feature>
<dbReference type="Gene3D" id="3.40.50.11440">
    <property type="match status" value="1"/>
</dbReference>
<dbReference type="Pfam" id="PF09861">
    <property type="entry name" value="Lar_N"/>
    <property type="match status" value="1"/>
</dbReference>
<protein>
    <submittedName>
        <fullName evidence="3">Nickel-dependent lactate racemase</fullName>
    </submittedName>
</protein>
<organism evidence="3 4">
    <name type="scientific">Clostridium neuense</name>
    <dbReference type="NCBI Taxonomy" id="1728934"/>
    <lineage>
        <taxon>Bacteria</taxon>
        <taxon>Bacillati</taxon>
        <taxon>Bacillota</taxon>
        <taxon>Clostridia</taxon>
        <taxon>Eubacteriales</taxon>
        <taxon>Clostridiaceae</taxon>
        <taxon>Clostridium</taxon>
    </lineage>
</organism>
<sequence length="430" mass="47662">MYKKMKYGNLEIDIPVDEKNIIQVIKSNEVKVTKSEEQIIQDAIEHPTDSARLKELVHPGETVCIVIPDVTRAWQRTDKYLSKLVDEINAGGVQDKDITFLSATGTHRSQTKEEHEELLGKELSKRFKIIDHDCLDKDNLVYLGKTNYDTPVSINKIALNCDHIVITGGIIYHFLVGFSGGKKTILPGIASYETIMANHALSLSKDFGGGTYPTVHSGNIENNPVHIDMLEAASFVKPDFMFNVVVDKNGTIVGAVAGNYISAHAKGRKMVDDQDGVNISEKADITIATAGGYPKDINLYQSIKTMINARTATKDNGTVIILSECREGLGGDEEMQSMLLNFDTSEEREKDLRNKYSISKYVGYYFCESGDKFNVILVSSLNPDLLKRTNITVVKTIEEALELAYKTNSKDATITLMPQAANTLPKLKQC</sequence>